<keyword evidence="1" id="KW-0472">Membrane</keyword>
<proteinExistence type="predicted"/>
<gene>
    <name evidence="2" type="ORF">HPS55_08685</name>
</gene>
<feature type="transmembrane region" description="Helical" evidence="1">
    <location>
        <begin position="6"/>
        <end position="24"/>
    </location>
</feature>
<dbReference type="RefSeq" id="WP_172175044.1">
    <property type="nucleotide sequence ID" value="NZ_CASGIA010000040.1"/>
</dbReference>
<dbReference type="GeneID" id="82157842"/>
<comment type="caution">
    <text evidence="2">The sequence shown here is derived from an EMBL/GenBank/DDBJ whole genome shotgun (WGS) entry which is preliminary data.</text>
</comment>
<sequence>MNYPLLTWSCIAGLTALIIIVRIIRAAGICMKGRHPFIEIGSERDEFFVPGDPRETDEYDDEDDYCL</sequence>
<evidence type="ECO:0000313" key="3">
    <source>
        <dbReference type="Proteomes" id="UP001193734"/>
    </source>
</evidence>
<dbReference type="EMBL" id="JABKKE010000013">
    <property type="protein sequence ID" value="NPE14399.1"/>
    <property type="molecule type" value="Genomic_DNA"/>
</dbReference>
<reference evidence="2 3" key="1">
    <citation type="submission" date="2020-05" db="EMBL/GenBank/DDBJ databases">
        <title>Distinct polysaccharide utilization as determinants for interspecies competition between intestinal Prevotella spp.</title>
        <authorList>
            <person name="Galvez E.J.C."/>
            <person name="Iljazovic A."/>
            <person name="Strowig T."/>
        </authorList>
    </citation>
    <scope>NUCLEOTIDE SEQUENCE [LARGE SCALE GENOMIC DNA]</scope>
    <source>
        <strain evidence="2 3">PROD</strain>
    </source>
</reference>
<dbReference type="Proteomes" id="UP001193734">
    <property type="component" value="Unassembled WGS sequence"/>
</dbReference>
<evidence type="ECO:0000256" key="1">
    <source>
        <dbReference type="SAM" id="Phobius"/>
    </source>
</evidence>
<keyword evidence="3" id="KW-1185">Reference proteome</keyword>
<accession>A0ABX2AUK5</accession>
<name>A0ABX2AUK5_9BACT</name>
<keyword evidence="1" id="KW-1133">Transmembrane helix</keyword>
<keyword evidence="1" id="KW-0812">Transmembrane</keyword>
<organism evidence="2 3">
    <name type="scientific">Xylanibacter rodentium</name>
    <dbReference type="NCBI Taxonomy" id="2736289"/>
    <lineage>
        <taxon>Bacteria</taxon>
        <taxon>Pseudomonadati</taxon>
        <taxon>Bacteroidota</taxon>
        <taxon>Bacteroidia</taxon>
        <taxon>Bacteroidales</taxon>
        <taxon>Prevotellaceae</taxon>
        <taxon>Xylanibacter</taxon>
    </lineage>
</organism>
<protein>
    <submittedName>
        <fullName evidence="2">Uncharacterized protein</fullName>
    </submittedName>
</protein>
<evidence type="ECO:0000313" key="2">
    <source>
        <dbReference type="EMBL" id="NPE14399.1"/>
    </source>
</evidence>